<proteinExistence type="predicted"/>
<keyword evidence="6" id="KW-0175">Coiled coil</keyword>
<evidence type="ECO:0000256" key="7">
    <source>
        <dbReference type="SAM" id="Phobius"/>
    </source>
</evidence>
<reference evidence="9" key="1">
    <citation type="submission" date="2021-01" db="EMBL/GenBank/DDBJ databases">
        <authorList>
            <person name="Corre E."/>
            <person name="Pelletier E."/>
            <person name="Niang G."/>
            <person name="Scheremetjew M."/>
            <person name="Finn R."/>
            <person name="Kale V."/>
            <person name="Holt S."/>
            <person name="Cochrane G."/>
            <person name="Meng A."/>
            <person name="Brown T."/>
            <person name="Cohen L."/>
        </authorList>
    </citation>
    <scope>NUCLEOTIDE SEQUENCE</scope>
    <source>
        <strain evidence="9">RCC1130</strain>
    </source>
</reference>
<evidence type="ECO:0000256" key="2">
    <source>
        <dbReference type="ARBA" id="ARBA00022475"/>
    </source>
</evidence>
<dbReference type="GO" id="GO:0005886">
    <property type="term" value="C:plasma membrane"/>
    <property type="evidence" value="ECO:0007669"/>
    <property type="project" value="UniProtKB-SubCell"/>
</dbReference>
<feature type="transmembrane region" description="Helical" evidence="7">
    <location>
        <begin position="299"/>
        <end position="320"/>
    </location>
</feature>
<dbReference type="AlphaFoldDB" id="A0A7S0P2H5"/>
<feature type="transmembrane region" description="Helical" evidence="7">
    <location>
        <begin position="827"/>
        <end position="846"/>
    </location>
</feature>
<keyword evidence="2" id="KW-1003">Cell membrane</keyword>
<evidence type="ECO:0000256" key="6">
    <source>
        <dbReference type="SAM" id="Coils"/>
    </source>
</evidence>
<keyword evidence="3 7" id="KW-0812">Transmembrane</keyword>
<feature type="transmembrane region" description="Helical" evidence="7">
    <location>
        <begin position="380"/>
        <end position="401"/>
    </location>
</feature>
<evidence type="ECO:0000256" key="4">
    <source>
        <dbReference type="ARBA" id="ARBA00022989"/>
    </source>
</evidence>
<feature type="transmembrane region" description="Helical" evidence="7">
    <location>
        <begin position="326"/>
        <end position="344"/>
    </location>
</feature>
<evidence type="ECO:0000313" key="9">
    <source>
        <dbReference type="EMBL" id="CAD8548099.1"/>
    </source>
</evidence>
<comment type="subcellular location">
    <subcellularLocation>
        <location evidence="1">Cell membrane</location>
        <topology evidence="1">Multi-pass membrane protein</topology>
    </subcellularLocation>
</comment>
<keyword evidence="4 7" id="KW-1133">Transmembrane helix</keyword>
<dbReference type="PANTHER" id="PTHR30509">
    <property type="entry name" value="P-HYDROXYBENZOIC ACID EFFLUX PUMP SUBUNIT-RELATED"/>
    <property type="match status" value="1"/>
</dbReference>
<dbReference type="EMBL" id="HBER01046649">
    <property type="protein sequence ID" value="CAD8548099.1"/>
    <property type="molecule type" value="Transcribed_RNA"/>
</dbReference>
<accession>A0A7S0P2H5</accession>
<dbReference type="InterPro" id="IPR049453">
    <property type="entry name" value="Memb_transporter_dom"/>
</dbReference>
<evidence type="ECO:0000256" key="3">
    <source>
        <dbReference type="ARBA" id="ARBA00022692"/>
    </source>
</evidence>
<feature type="coiled-coil region" evidence="6">
    <location>
        <begin position="438"/>
        <end position="465"/>
    </location>
</feature>
<protein>
    <recommendedName>
        <fullName evidence="8">Integral membrane bound transporter domain-containing protein</fullName>
    </recommendedName>
</protein>
<keyword evidence="5 7" id="KW-0472">Membrane</keyword>
<feature type="transmembrane region" description="Helical" evidence="7">
    <location>
        <begin position="748"/>
        <end position="766"/>
    </location>
</feature>
<dbReference type="PANTHER" id="PTHR30509:SF9">
    <property type="entry name" value="MULTIDRUG RESISTANCE PROTEIN MDTO"/>
    <property type="match status" value="1"/>
</dbReference>
<name>A0A7S0P2H5_9EUKA</name>
<feature type="transmembrane region" description="Helical" evidence="7">
    <location>
        <begin position="866"/>
        <end position="884"/>
    </location>
</feature>
<organism evidence="9">
    <name type="scientific">Calcidiscus leptoporus</name>
    <dbReference type="NCBI Taxonomy" id="127549"/>
    <lineage>
        <taxon>Eukaryota</taxon>
        <taxon>Haptista</taxon>
        <taxon>Haptophyta</taxon>
        <taxon>Prymnesiophyceae</taxon>
        <taxon>Coccolithales</taxon>
        <taxon>Calcidiscaceae</taxon>
        <taxon>Calcidiscus</taxon>
    </lineage>
</organism>
<evidence type="ECO:0000256" key="5">
    <source>
        <dbReference type="ARBA" id="ARBA00023136"/>
    </source>
</evidence>
<evidence type="ECO:0000259" key="8">
    <source>
        <dbReference type="Pfam" id="PF13515"/>
    </source>
</evidence>
<evidence type="ECO:0000256" key="1">
    <source>
        <dbReference type="ARBA" id="ARBA00004651"/>
    </source>
</evidence>
<feature type="domain" description="Integral membrane bound transporter" evidence="8">
    <location>
        <begin position="753"/>
        <end position="880"/>
    </location>
</feature>
<feature type="transmembrane region" description="Helical" evidence="7">
    <location>
        <begin position="778"/>
        <end position="797"/>
    </location>
</feature>
<gene>
    <name evidence="9" type="ORF">CLEP1334_LOCUS23389</name>
</gene>
<sequence length="1144" mass="125194">MERDPKDNNLSASLLEAGDAPTSTPGKGLWGLALQTVGVSVRARKLVTGFWINDMEQAIGNAKAAMDGGSEDTMTAVHSLHLAQEALDARINSLGYSTAGTVLLESETPDHPDVENMLLKLSSDHGLSDADMSKAMHRSLSLMHEKVKEIAKATGGLTPVKELYKLRRLLERVTEQLTVSGLKKESARLYIPDNLVGVGYPGNPKKTGQATGAGAGLDGTALAKTKAWKRGDIPLIGGLLKALKPSPVVEWCLRVGLSETLALLLVLHPSAPAFLHRSVWLVVLSLATAKPTLGDTLEGWWIAASGGFIGLALATVLVPLATLGKLGGIVAMCIGFGALSLTFGEHVQGRWAMLPLISTILNVANNGDILAGLGEGVSPWLGMCFGGLCGAIASLLPLPALASEQVKLRMAGAYRIAARLHAVLLVSLMQKEEPRVLHNRTNTQLEMLEADLKNLRNLINVARWEYWLLSPFARAEMTSMLKFHTSLLYALAVNLRLRLSRRDDFGRGSPLHQAISKPNSHKPLFLCARYSALMLRDIASELLDINLDSALMLRERQISFQSAHGFSHDAWSEALRTCLKDAVGSSPEATPKAPPGFLQQTTNLCQSLWGVHEFHERLLEIDVTKYTQAAKAAAKEKAKAAPVKKLDMSAMELCRMLIPGVFAGWGDLGVSRVQATLTSSLNIEEHHPQLDSAVERLMYENELAVATRSRRLLAARSTLMLVVSASLGWVQLNSVGRGSSTAWAPSDLVSHLPIFCPISVIFIFQPRSHTNIFAQSRMWRWLIGTYLGCVFALFFMYFSGDSMLTLGIELVAFAMIFTRVHHDGDYGYAGLVAAFTAPIIAVGFDWDSYEAHINHAESFERRAMSRLSQSFLGCAVTVLITFIWQTDAERARPLLKTHLQASQRGLTAALKYIRDRSGHAKPEPRVIGRAVRQAARRLHAEMGSLRSLLAESKAEPSIYSVPPLPSYDYDGALRGLEGTWMRLLELLGLSYRTLATSTGAASRCRTRFNQICDSMLKAVERTVEKIVLAAQARGDRDASDRYDGQIRKMYDLQGELSSYWHSIDDSLGALMAELIQQSASKDTAHEKHPVTDYIAQGAALGLLKQVAEHVYNMAWRYANIIEKEHPSGSFMAEPYDLYKNEVAV</sequence>
<feature type="transmembrane region" description="Helical" evidence="7">
    <location>
        <begin position="718"/>
        <end position="736"/>
    </location>
</feature>
<dbReference type="Pfam" id="PF13515">
    <property type="entry name" value="FUSC_2"/>
    <property type="match status" value="1"/>
</dbReference>